<comment type="subcellular location">
    <subcellularLocation>
        <location evidence="1">Membrane</location>
        <topology evidence="1">Multi-pass membrane protein</topology>
    </subcellularLocation>
</comment>
<gene>
    <name evidence="7" type="ORF">SAMN05444002_1790</name>
</gene>
<evidence type="ECO:0000256" key="5">
    <source>
        <dbReference type="SAM" id="Phobius"/>
    </source>
</evidence>
<evidence type="ECO:0000256" key="1">
    <source>
        <dbReference type="ARBA" id="ARBA00004141"/>
    </source>
</evidence>
<dbReference type="GO" id="GO:0016020">
    <property type="term" value="C:membrane"/>
    <property type="evidence" value="ECO:0007669"/>
    <property type="project" value="UniProtKB-SubCell"/>
</dbReference>
<keyword evidence="8" id="KW-1185">Reference proteome</keyword>
<reference evidence="8" key="1">
    <citation type="submission" date="2016-11" db="EMBL/GenBank/DDBJ databases">
        <authorList>
            <person name="Varghese N."/>
            <person name="Submissions S."/>
        </authorList>
    </citation>
    <scope>NUCLEOTIDE SEQUENCE [LARGE SCALE GENOMIC DNA]</scope>
    <source>
        <strain evidence="8">DSM 29440</strain>
    </source>
</reference>
<feature type="domain" description="RDD" evidence="6">
    <location>
        <begin position="26"/>
        <end position="142"/>
    </location>
</feature>
<evidence type="ECO:0000256" key="3">
    <source>
        <dbReference type="ARBA" id="ARBA00022989"/>
    </source>
</evidence>
<protein>
    <submittedName>
        <fullName evidence="7">Uncharacterized membrane protein YckC, RDD family</fullName>
    </submittedName>
</protein>
<evidence type="ECO:0000259" key="6">
    <source>
        <dbReference type="Pfam" id="PF06271"/>
    </source>
</evidence>
<dbReference type="InterPro" id="IPR010432">
    <property type="entry name" value="RDD"/>
</dbReference>
<name>A0A1N6FMG3_9RHOB</name>
<evidence type="ECO:0000256" key="2">
    <source>
        <dbReference type="ARBA" id="ARBA00022692"/>
    </source>
</evidence>
<evidence type="ECO:0000313" key="7">
    <source>
        <dbReference type="EMBL" id="SIN96428.1"/>
    </source>
</evidence>
<keyword evidence="3 5" id="KW-1133">Transmembrane helix</keyword>
<keyword evidence="4 5" id="KW-0472">Membrane</keyword>
<dbReference type="EMBL" id="FSRL01000001">
    <property type="protein sequence ID" value="SIN96428.1"/>
    <property type="molecule type" value="Genomic_DNA"/>
</dbReference>
<evidence type="ECO:0000256" key="4">
    <source>
        <dbReference type="ARBA" id="ARBA00023136"/>
    </source>
</evidence>
<feature type="transmembrane region" description="Helical" evidence="5">
    <location>
        <begin position="30"/>
        <end position="54"/>
    </location>
</feature>
<dbReference type="Pfam" id="PF06271">
    <property type="entry name" value="RDD"/>
    <property type="match status" value="1"/>
</dbReference>
<proteinExistence type="predicted"/>
<sequence>MSAMDYTSTHPLPDPELNPEFYADTPAKRFFAWLVDGVLIFLVTLLVLPFTAFTGLFFYPLLWLVISFAYRTITLASGSATWGMRLMSVEMRTHRGARFGLGEAFVHTLIYSFAISTFFIQVISIVLMLTTARRQSLGDHLLGSVAINRAATAG</sequence>
<dbReference type="AlphaFoldDB" id="A0A1N6FMG3"/>
<accession>A0A1N6FMG3</accession>
<keyword evidence="2 5" id="KW-0812">Transmembrane</keyword>
<feature type="transmembrane region" description="Helical" evidence="5">
    <location>
        <begin position="104"/>
        <end position="129"/>
    </location>
</feature>
<dbReference type="STRING" id="1217970.SAMN05444002_1790"/>
<feature type="transmembrane region" description="Helical" evidence="5">
    <location>
        <begin position="61"/>
        <end position="84"/>
    </location>
</feature>
<dbReference type="Proteomes" id="UP000184932">
    <property type="component" value="Unassembled WGS sequence"/>
</dbReference>
<organism evidence="7 8">
    <name type="scientific">Vannielia litorea</name>
    <dbReference type="NCBI Taxonomy" id="1217970"/>
    <lineage>
        <taxon>Bacteria</taxon>
        <taxon>Pseudomonadati</taxon>
        <taxon>Pseudomonadota</taxon>
        <taxon>Alphaproteobacteria</taxon>
        <taxon>Rhodobacterales</taxon>
        <taxon>Paracoccaceae</taxon>
        <taxon>Vannielia</taxon>
    </lineage>
</organism>
<evidence type="ECO:0000313" key="8">
    <source>
        <dbReference type="Proteomes" id="UP000184932"/>
    </source>
</evidence>